<evidence type="ECO:0000259" key="9">
    <source>
        <dbReference type="PROSITE" id="PS50157"/>
    </source>
</evidence>
<dbReference type="Pfam" id="PF24537">
    <property type="entry name" value="zf-C2H2_fungi"/>
    <property type="match status" value="1"/>
</dbReference>
<dbReference type="AlphaFoldDB" id="A0A3N4KBD9"/>
<proteinExistence type="predicted"/>
<organism evidence="10 11">
    <name type="scientific">Morchella conica CCBAS932</name>
    <dbReference type="NCBI Taxonomy" id="1392247"/>
    <lineage>
        <taxon>Eukaryota</taxon>
        <taxon>Fungi</taxon>
        <taxon>Dikarya</taxon>
        <taxon>Ascomycota</taxon>
        <taxon>Pezizomycotina</taxon>
        <taxon>Pezizomycetes</taxon>
        <taxon>Pezizales</taxon>
        <taxon>Morchellaceae</taxon>
        <taxon>Morchella</taxon>
    </lineage>
</organism>
<evidence type="ECO:0000256" key="3">
    <source>
        <dbReference type="ARBA" id="ARBA00022737"/>
    </source>
</evidence>
<feature type="domain" description="C2H2-type" evidence="9">
    <location>
        <begin position="501"/>
        <end position="529"/>
    </location>
</feature>
<dbReference type="GO" id="GO:0000981">
    <property type="term" value="F:DNA-binding transcription factor activity, RNA polymerase II-specific"/>
    <property type="evidence" value="ECO:0007669"/>
    <property type="project" value="TreeGrafter"/>
</dbReference>
<dbReference type="InterPro" id="IPR013087">
    <property type="entry name" value="Znf_C2H2_type"/>
</dbReference>
<feature type="compositionally biased region" description="Polar residues" evidence="8">
    <location>
        <begin position="287"/>
        <end position="300"/>
    </location>
</feature>
<evidence type="ECO:0000313" key="11">
    <source>
        <dbReference type="Proteomes" id="UP000277580"/>
    </source>
</evidence>
<evidence type="ECO:0000313" key="10">
    <source>
        <dbReference type="EMBL" id="RPB07827.1"/>
    </source>
</evidence>
<feature type="region of interest" description="Disordered" evidence="8">
    <location>
        <begin position="235"/>
        <end position="262"/>
    </location>
</feature>
<accession>A0A3N4KBD9</accession>
<dbReference type="Gene3D" id="3.30.160.60">
    <property type="entry name" value="Classic Zinc Finger"/>
    <property type="match status" value="1"/>
</dbReference>
<dbReference type="PROSITE" id="PS50157">
    <property type="entry name" value="ZINC_FINGER_C2H2_2"/>
    <property type="match status" value="1"/>
</dbReference>
<feature type="compositionally biased region" description="Polar residues" evidence="8">
    <location>
        <begin position="309"/>
        <end position="319"/>
    </location>
</feature>
<evidence type="ECO:0000256" key="5">
    <source>
        <dbReference type="ARBA" id="ARBA00022833"/>
    </source>
</evidence>
<feature type="region of interest" description="Disordered" evidence="8">
    <location>
        <begin position="283"/>
        <end position="372"/>
    </location>
</feature>
<evidence type="ECO:0000256" key="7">
    <source>
        <dbReference type="PROSITE-ProRule" id="PRU00042"/>
    </source>
</evidence>
<keyword evidence="3" id="KW-0677">Repeat</keyword>
<evidence type="ECO:0000256" key="1">
    <source>
        <dbReference type="ARBA" id="ARBA00004123"/>
    </source>
</evidence>
<dbReference type="InParanoid" id="A0A3N4KBD9"/>
<evidence type="ECO:0000256" key="6">
    <source>
        <dbReference type="ARBA" id="ARBA00023242"/>
    </source>
</evidence>
<name>A0A3N4KBD9_9PEZI</name>
<dbReference type="PANTHER" id="PTHR24388">
    <property type="entry name" value="ZINC FINGER PROTEIN"/>
    <property type="match status" value="1"/>
</dbReference>
<keyword evidence="5" id="KW-0862">Zinc</keyword>
<dbReference type="PROSITE" id="PS00028">
    <property type="entry name" value="ZINC_FINGER_C2H2_1"/>
    <property type="match status" value="1"/>
</dbReference>
<dbReference type="Proteomes" id="UP000277580">
    <property type="component" value="Unassembled WGS sequence"/>
</dbReference>
<dbReference type="GO" id="GO:0000978">
    <property type="term" value="F:RNA polymerase II cis-regulatory region sequence-specific DNA binding"/>
    <property type="evidence" value="ECO:0007669"/>
    <property type="project" value="TreeGrafter"/>
</dbReference>
<dbReference type="EMBL" id="ML119174">
    <property type="protein sequence ID" value="RPB07827.1"/>
    <property type="molecule type" value="Genomic_DNA"/>
</dbReference>
<keyword evidence="2" id="KW-0479">Metal-binding</keyword>
<reference evidence="10 11" key="1">
    <citation type="journal article" date="2018" name="Nat. Ecol. Evol.">
        <title>Pezizomycetes genomes reveal the molecular basis of ectomycorrhizal truffle lifestyle.</title>
        <authorList>
            <person name="Murat C."/>
            <person name="Payen T."/>
            <person name="Noel B."/>
            <person name="Kuo A."/>
            <person name="Morin E."/>
            <person name="Chen J."/>
            <person name="Kohler A."/>
            <person name="Krizsan K."/>
            <person name="Balestrini R."/>
            <person name="Da Silva C."/>
            <person name="Montanini B."/>
            <person name="Hainaut M."/>
            <person name="Levati E."/>
            <person name="Barry K.W."/>
            <person name="Belfiori B."/>
            <person name="Cichocki N."/>
            <person name="Clum A."/>
            <person name="Dockter R.B."/>
            <person name="Fauchery L."/>
            <person name="Guy J."/>
            <person name="Iotti M."/>
            <person name="Le Tacon F."/>
            <person name="Lindquist E.A."/>
            <person name="Lipzen A."/>
            <person name="Malagnac F."/>
            <person name="Mello A."/>
            <person name="Molinier V."/>
            <person name="Miyauchi S."/>
            <person name="Poulain J."/>
            <person name="Riccioni C."/>
            <person name="Rubini A."/>
            <person name="Sitrit Y."/>
            <person name="Splivallo R."/>
            <person name="Traeger S."/>
            <person name="Wang M."/>
            <person name="Zifcakova L."/>
            <person name="Wipf D."/>
            <person name="Zambonelli A."/>
            <person name="Paolocci F."/>
            <person name="Nowrousian M."/>
            <person name="Ottonello S."/>
            <person name="Baldrian P."/>
            <person name="Spatafora J.W."/>
            <person name="Henrissat B."/>
            <person name="Nagy L.G."/>
            <person name="Aury J.M."/>
            <person name="Wincker P."/>
            <person name="Grigoriev I.V."/>
            <person name="Bonfante P."/>
            <person name="Martin F.M."/>
        </authorList>
    </citation>
    <scope>NUCLEOTIDE SEQUENCE [LARGE SCALE GENOMIC DNA]</scope>
    <source>
        <strain evidence="10 11">CCBAS932</strain>
    </source>
</reference>
<evidence type="ECO:0000256" key="4">
    <source>
        <dbReference type="ARBA" id="ARBA00022771"/>
    </source>
</evidence>
<sequence length="646" mass="71008">MTMTQWLRIVMIVKEKKSRDGEEERRRGTGMVEEIDCPLMIGLREYLEKMENHSMTPPVALKTPEPGMKTLSRNIGAGDASVRGAMEKSVKAYDMGLVAKLNGGAKSEPSNRNYFTQPQNYRPLSYTTPTPEEFPPSPLGLWRSSKEFIKSRTSNPIPIPSPGSQTPIERWAQADGIPPPLGLAEPVPGQPSFSPAFTEIRNSGDNASVSSYVTDNDAHSNGDARMRRSMSASLLGQGFDDSGIASSMQSRNSCDPYEDSDYQMDEAPYHHVYQMKRLTIQDARTPPKSNSYPSQVNHQRVGSKRRASSPPNEDTMNSEPTRKGVLLESVGSEIYDRSRRTSPIHQGGARNSPGGPSKCRASSGIFSSQVPRSASGSFASAAASSLTWSSSVGLSSLASSITTVDRGTPATSYTPSIDMEIIDAPFRQSQITLAANRPNNRQRTGSETTITATGAEKDTVAVKHLSAPKMAGAFICECCPKKPKKFETYEDLQLHETEKQYSCQYCSNRFKNKNEAERHQNSLHLRKHSWSCAALCGYEAAFHQSPQRPNAEICGYCGKEFPSPPQWDARVEHLTTEHKFGECNQSKKFYRADHFRQHLKHSHSGTSGKWTNVLENACMRDEIPPATGSLGLGTCATSAISEEGSD</sequence>
<keyword evidence="6" id="KW-0539">Nucleus</keyword>
<keyword evidence="11" id="KW-1185">Reference proteome</keyword>
<evidence type="ECO:0000256" key="8">
    <source>
        <dbReference type="SAM" id="MobiDB-lite"/>
    </source>
</evidence>
<dbReference type="InterPro" id="IPR057026">
    <property type="entry name" value="Znf-C2H2_ascomycetes"/>
</dbReference>
<dbReference type="STRING" id="1392247.A0A3N4KBD9"/>
<dbReference type="GO" id="GO:0008270">
    <property type="term" value="F:zinc ion binding"/>
    <property type="evidence" value="ECO:0007669"/>
    <property type="project" value="UniProtKB-KW"/>
</dbReference>
<dbReference type="PANTHER" id="PTHR24388:SF54">
    <property type="entry name" value="PROTEIN ESCARGOT"/>
    <property type="match status" value="1"/>
</dbReference>
<dbReference type="InterPro" id="IPR050527">
    <property type="entry name" value="Snail/Krueppel_Znf"/>
</dbReference>
<evidence type="ECO:0000256" key="2">
    <source>
        <dbReference type="ARBA" id="ARBA00022723"/>
    </source>
</evidence>
<dbReference type="GO" id="GO:0005634">
    <property type="term" value="C:nucleus"/>
    <property type="evidence" value="ECO:0007669"/>
    <property type="project" value="UniProtKB-SubCell"/>
</dbReference>
<protein>
    <recommendedName>
        <fullName evidence="9">C2H2-type domain-containing protein</fullName>
    </recommendedName>
</protein>
<keyword evidence="4 7" id="KW-0863">Zinc-finger</keyword>
<feature type="compositionally biased region" description="Polar residues" evidence="8">
    <location>
        <begin position="244"/>
        <end position="253"/>
    </location>
</feature>
<gene>
    <name evidence="10" type="ORF">P167DRAFT_578879</name>
</gene>
<dbReference type="OrthoDB" id="3524154at2759"/>
<comment type="subcellular location">
    <subcellularLocation>
        <location evidence="1">Nucleus</location>
    </subcellularLocation>
</comment>
<dbReference type="SMART" id="SM00355">
    <property type="entry name" value="ZnF_C2H2"/>
    <property type="match status" value="3"/>
</dbReference>